<protein>
    <submittedName>
        <fullName evidence="1">Uncharacterized protein</fullName>
    </submittedName>
</protein>
<gene>
    <name evidence="1" type="ordered locus">BBR47_22330</name>
</gene>
<dbReference type="HOGENOM" id="CLU_3402433_0_0_9"/>
<sequence>MRMLKDDWTFAYTKRFFPYFYTGTGKWSGD</sequence>
<accession>C0ZBQ1</accession>
<evidence type="ECO:0000313" key="2">
    <source>
        <dbReference type="Proteomes" id="UP000001877"/>
    </source>
</evidence>
<name>C0ZBQ1_BREBN</name>
<evidence type="ECO:0000313" key="1">
    <source>
        <dbReference type="EMBL" id="BAH43210.1"/>
    </source>
</evidence>
<reference evidence="1 2" key="1">
    <citation type="submission" date="2005-03" db="EMBL/GenBank/DDBJ databases">
        <title>Brevibacillus brevis strain 47, complete genome.</title>
        <authorList>
            <person name="Hosoyama A."/>
            <person name="Yamada R."/>
            <person name="Hongo Y."/>
            <person name="Terui Y."/>
            <person name="Ankai A."/>
            <person name="Masuyama W."/>
            <person name="Sekiguchi M."/>
            <person name="Takeda T."/>
            <person name="Asano K."/>
            <person name="Ohji S."/>
            <person name="Ichikawa N."/>
            <person name="Narita S."/>
            <person name="Aoki N."/>
            <person name="Miura H."/>
            <person name="Matsushita S."/>
            <person name="Sekigawa T."/>
            <person name="Yamagata H."/>
            <person name="Yoshikawa H."/>
            <person name="Udaka S."/>
            <person name="Tanikawa S."/>
            <person name="Fujita N."/>
        </authorList>
    </citation>
    <scope>NUCLEOTIDE SEQUENCE [LARGE SCALE GENOMIC DNA]</scope>
    <source>
        <strain evidence="2">47 / JCM 6285 / NBRC 100599</strain>
    </source>
</reference>
<keyword evidence="2" id="KW-1185">Reference proteome</keyword>
<dbReference type="Proteomes" id="UP000001877">
    <property type="component" value="Chromosome"/>
</dbReference>
<dbReference type="AlphaFoldDB" id="C0ZBQ1"/>
<dbReference type="EMBL" id="AP008955">
    <property type="protein sequence ID" value="BAH43210.1"/>
    <property type="molecule type" value="Genomic_DNA"/>
</dbReference>
<dbReference type="KEGG" id="bbe:BBR47_22330"/>
<proteinExistence type="predicted"/>
<organism evidence="1 2">
    <name type="scientific">Brevibacillus brevis (strain 47 / JCM 6285 / NBRC 100599)</name>
    <dbReference type="NCBI Taxonomy" id="358681"/>
    <lineage>
        <taxon>Bacteria</taxon>
        <taxon>Bacillati</taxon>
        <taxon>Bacillota</taxon>
        <taxon>Bacilli</taxon>
        <taxon>Bacillales</taxon>
        <taxon>Paenibacillaceae</taxon>
        <taxon>Brevibacillus</taxon>
    </lineage>
</organism>